<evidence type="ECO:0000259" key="8">
    <source>
        <dbReference type="SMART" id="SM01221"/>
    </source>
</evidence>
<evidence type="ECO:0000256" key="5">
    <source>
        <dbReference type="ARBA" id="ARBA00022679"/>
    </source>
</evidence>
<reference evidence="11" key="1">
    <citation type="submission" date="2017-09" db="EMBL/GenBank/DDBJ databases">
        <title>Depth-based differentiation of microbial function through sediment-hosted aquifers and enrichment of novel symbionts in the deep terrestrial subsurface.</title>
        <authorList>
            <person name="Probst A.J."/>
            <person name="Ladd B."/>
            <person name="Jarett J.K."/>
            <person name="Geller-Mcgrath D.E."/>
            <person name="Sieber C.M.K."/>
            <person name="Emerson J.B."/>
            <person name="Anantharaman K."/>
            <person name="Thomas B.C."/>
            <person name="Malmstrom R."/>
            <person name="Stieglmeier M."/>
            <person name="Klingl A."/>
            <person name="Woyke T."/>
            <person name="Ryan C.M."/>
            <person name="Banfield J.F."/>
        </authorList>
    </citation>
    <scope>NUCLEOTIDE SEQUENCE [LARGE SCALE GENOMIC DNA]</scope>
</reference>
<dbReference type="UniPathway" id="UPA00379">
    <property type="reaction ID" value="UER00555"/>
</dbReference>
<dbReference type="GO" id="GO:0030409">
    <property type="term" value="F:glutamate formimidoyltransferase activity"/>
    <property type="evidence" value="ECO:0007669"/>
    <property type="project" value="UniProtKB-EC"/>
</dbReference>
<comment type="caution">
    <text evidence="10">The sequence shown here is derived from an EMBL/GenBank/DDBJ whole genome shotgun (WGS) entry which is preliminary data.</text>
</comment>
<dbReference type="GO" id="GO:0005542">
    <property type="term" value="F:folic acid binding"/>
    <property type="evidence" value="ECO:0007669"/>
    <property type="project" value="UniProtKB-KW"/>
</dbReference>
<comment type="pathway">
    <text evidence="2">Amino-acid degradation; L-histidine degradation into L-glutamate; L-glutamate from N-formimidoyl-L-glutamate (transferase route): step 1/1.</text>
</comment>
<evidence type="ECO:0000256" key="4">
    <source>
        <dbReference type="ARBA" id="ARBA00022490"/>
    </source>
</evidence>
<dbReference type="SMART" id="SM01221">
    <property type="entry name" value="FTCD"/>
    <property type="match status" value="1"/>
</dbReference>
<evidence type="ECO:0000256" key="6">
    <source>
        <dbReference type="ARBA" id="ARBA00022808"/>
    </source>
</evidence>
<dbReference type="Pfam" id="PF02971">
    <property type="entry name" value="FTCD"/>
    <property type="match status" value="1"/>
</dbReference>
<dbReference type="EMBL" id="PFOG01000179">
    <property type="protein sequence ID" value="PIZ69172.1"/>
    <property type="molecule type" value="Genomic_DNA"/>
</dbReference>
<keyword evidence="7" id="KW-0290">Folate-binding</keyword>
<proteinExistence type="predicted"/>
<evidence type="ECO:0000256" key="7">
    <source>
        <dbReference type="ARBA" id="ARBA00022954"/>
    </source>
</evidence>
<evidence type="ECO:0000256" key="3">
    <source>
        <dbReference type="ARBA" id="ARBA00012252"/>
    </source>
</evidence>
<dbReference type="GO" id="GO:0019556">
    <property type="term" value="P:L-histidine catabolic process to glutamate and formamide"/>
    <property type="evidence" value="ECO:0007669"/>
    <property type="project" value="UniProtKB-UniPathway"/>
</dbReference>
<evidence type="ECO:0000313" key="11">
    <source>
        <dbReference type="Proteomes" id="UP000229805"/>
    </source>
</evidence>
<keyword evidence="6" id="KW-0369">Histidine metabolism</keyword>
<protein>
    <recommendedName>
        <fullName evidence="3">glutamate formimidoyltransferase</fullName>
        <ecNumber evidence="3">2.1.2.5</ecNumber>
    </recommendedName>
</protein>
<accession>A0A2M7UD71</accession>
<keyword evidence="4" id="KW-0963">Cytoplasm</keyword>
<evidence type="ECO:0000256" key="1">
    <source>
        <dbReference type="ARBA" id="ARBA00004496"/>
    </source>
</evidence>
<organism evidence="10 11">
    <name type="scientific">Candidatus Portnoybacteria bacterium CG_4_10_14_0_2_um_filter_44_20</name>
    <dbReference type="NCBI Taxonomy" id="1974799"/>
    <lineage>
        <taxon>Bacteria</taxon>
        <taxon>Candidatus Portnoyibacteriota</taxon>
    </lineage>
</organism>
<dbReference type="Pfam" id="PF07837">
    <property type="entry name" value="FTCD_N"/>
    <property type="match status" value="1"/>
</dbReference>
<evidence type="ECO:0000313" key="10">
    <source>
        <dbReference type="EMBL" id="PIZ69172.1"/>
    </source>
</evidence>
<dbReference type="Gene3D" id="3.30.70.670">
    <property type="entry name" value="Formiminotransferase, C-terminal subdomain"/>
    <property type="match status" value="1"/>
</dbReference>
<keyword evidence="5 10" id="KW-0808">Transferase</keyword>
<dbReference type="Proteomes" id="UP000229805">
    <property type="component" value="Unassembled WGS sequence"/>
</dbReference>
<dbReference type="InterPro" id="IPR022384">
    <property type="entry name" value="FormiminoTrfase_cat_dom_sf"/>
</dbReference>
<comment type="subcellular location">
    <subcellularLocation>
        <location evidence="1">Cytoplasm</location>
    </subcellularLocation>
</comment>
<feature type="domain" description="Formiminotransferase C-terminal subdomain" evidence="8">
    <location>
        <begin position="180"/>
        <end position="296"/>
    </location>
</feature>
<dbReference type="InterPro" id="IPR004227">
    <property type="entry name" value="Formiminotransferase_cat"/>
</dbReference>
<dbReference type="InterPro" id="IPR037064">
    <property type="entry name" value="Formiminotransferase_N_sf"/>
</dbReference>
<feature type="domain" description="Formiminotransferase N-terminal subdomain" evidence="9">
    <location>
        <begin position="3"/>
        <end position="179"/>
    </location>
</feature>
<dbReference type="InterPro" id="IPR013802">
    <property type="entry name" value="Formiminotransferase_C"/>
</dbReference>
<dbReference type="InterPro" id="IPR012886">
    <property type="entry name" value="Formiminotransferase_N"/>
</dbReference>
<dbReference type="SUPFAM" id="SSF55116">
    <property type="entry name" value="Formiminotransferase domain of formiminotransferase-cyclodeaminase"/>
    <property type="match status" value="2"/>
</dbReference>
<dbReference type="EC" id="2.1.2.5" evidence="3"/>
<dbReference type="PANTHER" id="PTHR12234:SF1">
    <property type="entry name" value="FORMIMINOTRANSFERASE N-TERMINAL SUBDOMAIN-CONTAINING PROTEIN"/>
    <property type="match status" value="1"/>
</dbReference>
<gene>
    <name evidence="10" type="primary">ftcD</name>
    <name evidence="10" type="ORF">COY11_04875</name>
</gene>
<evidence type="ECO:0000256" key="2">
    <source>
        <dbReference type="ARBA" id="ARBA00005082"/>
    </source>
</evidence>
<dbReference type="GO" id="GO:0005737">
    <property type="term" value="C:cytoplasm"/>
    <property type="evidence" value="ECO:0007669"/>
    <property type="project" value="UniProtKB-SubCell"/>
</dbReference>
<dbReference type="NCBIfam" id="TIGR02024">
    <property type="entry name" value="FtcD"/>
    <property type="match status" value="1"/>
</dbReference>
<dbReference type="SMART" id="SM01222">
    <property type="entry name" value="FTCD_N"/>
    <property type="match status" value="1"/>
</dbReference>
<dbReference type="GO" id="GO:0019557">
    <property type="term" value="P:L-histidine catabolic process to glutamate and formate"/>
    <property type="evidence" value="ECO:0007669"/>
    <property type="project" value="UniProtKB-UniPathway"/>
</dbReference>
<name>A0A2M7UD71_9BACT</name>
<dbReference type="InterPro" id="IPR051623">
    <property type="entry name" value="FTCD"/>
</dbReference>
<sequence length="299" mass="33027">MKKIVLCVPNISEGKDCEKINLIASVVEMPGSKLLDMSSDTNHNRSVITFGGEPEAVKQAAFNLIKKAAELIDMSKHKGEHPRMGAVDVCPFVPVAGMTMQECARLAWELGWAVGCDLGLSGYFYGYAAKKPERKKLSDIRAGEYEALPKKLEKPEWRFDFGLPEFNPSFGATVIGARDFLIAFNVNLRGDDLDLARAIARTVRGSSNGIFSNVQALGIDTREKGYVQVSMNLLNYKIDPIAEVFQAIKNFAVVFDAEIHSSEIIGLVPRDALRGVSIEYLQLKDFDPQRQIIEEALGL</sequence>
<dbReference type="InterPro" id="IPR037070">
    <property type="entry name" value="Formiminotransferase_C_sf"/>
</dbReference>
<dbReference type="AlphaFoldDB" id="A0A2M7UD71"/>
<evidence type="ECO:0000259" key="9">
    <source>
        <dbReference type="SMART" id="SM01222"/>
    </source>
</evidence>
<dbReference type="PANTHER" id="PTHR12234">
    <property type="entry name" value="FORMIMINOTRANSFERASE-CYCLODEAMINASE"/>
    <property type="match status" value="1"/>
</dbReference>
<dbReference type="Gene3D" id="3.30.990.10">
    <property type="entry name" value="Formiminotransferase, N-terminal subdomain"/>
    <property type="match status" value="1"/>
</dbReference>